<reference evidence="2" key="1">
    <citation type="submission" date="2021-05" db="EMBL/GenBank/DDBJ databases">
        <authorList>
            <person name="Pietrasiak N."/>
            <person name="Ward R."/>
            <person name="Stajich J.E."/>
            <person name="Kurbessoian T."/>
        </authorList>
    </citation>
    <scope>NUCLEOTIDE SEQUENCE</scope>
    <source>
        <strain evidence="2">JT2-VF2</strain>
    </source>
</reference>
<dbReference type="PANTHER" id="PTHR45947:SF3">
    <property type="entry name" value="SULFOQUINOVOSYL TRANSFERASE SQD2"/>
    <property type="match status" value="1"/>
</dbReference>
<proteinExistence type="predicted"/>
<dbReference type="Gene3D" id="3.40.50.2000">
    <property type="entry name" value="Glycogen Phosphorylase B"/>
    <property type="match status" value="2"/>
</dbReference>
<dbReference type="PANTHER" id="PTHR45947">
    <property type="entry name" value="SULFOQUINOVOSYL TRANSFERASE SQD2"/>
    <property type="match status" value="1"/>
</dbReference>
<dbReference type="CDD" id="cd03801">
    <property type="entry name" value="GT4_PimA-like"/>
    <property type="match status" value="1"/>
</dbReference>
<name>A0A951PW90_9NOST</name>
<sequence>MKNKPQRILMTADTIGGVWTYALELTKALGEYGVEVAIATMGAPLTSEQRHEVKQITNLTLFESNFKLEWMPNPWQDVQQAGEWLLQLEAQLHPDIVHLNGYAHASLPWKTPKLIVAHSCVLSWWQAVKGEAAPSEWELYRHAVIQGLQAADLVVAPSKAMLTALNQHYGVITNSQVILNGRDNKLFIPGEKSAFVLSVGRLWDEAKNVAALEKIAPQLNCPIYVAGDTQHPQGGNITTTQVNLLGRLSPQELAPWLTKAAIYALPARYEPFGLSVLEAGLAGCALVLGDIPSLRENWQDAAIFVHPDDLEALQAALNFLIANAVYRQNLAQKASDRALKFTSQSMAAKYLSAYSNLLQQMTNVLY</sequence>
<reference evidence="2" key="2">
    <citation type="journal article" date="2022" name="Microbiol. Resour. Announc.">
        <title>Metagenome Sequencing to Explore Phylogenomics of Terrestrial Cyanobacteria.</title>
        <authorList>
            <person name="Ward R.D."/>
            <person name="Stajich J.E."/>
            <person name="Johansen J.R."/>
            <person name="Huntemann M."/>
            <person name="Clum A."/>
            <person name="Foster B."/>
            <person name="Foster B."/>
            <person name="Roux S."/>
            <person name="Palaniappan K."/>
            <person name="Varghese N."/>
            <person name="Mukherjee S."/>
            <person name="Reddy T.B.K."/>
            <person name="Daum C."/>
            <person name="Copeland A."/>
            <person name="Chen I.A."/>
            <person name="Ivanova N.N."/>
            <person name="Kyrpides N.C."/>
            <person name="Shapiro N."/>
            <person name="Eloe-Fadrosh E.A."/>
            <person name="Pietrasiak N."/>
        </authorList>
    </citation>
    <scope>NUCLEOTIDE SEQUENCE</scope>
    <source>
        <strain evidence="2">JT2-VF2</strain>
    </source>
</reference>
<feature type="domain" description="Glycosyltransferase subfamily 4-like N-terminal" evidence="1">
    <location>
        <begin position="15"/>
        <end position="183"/>
    </location>
</feature>
<dbReference type="Pfam" id="PF13692">
    <property type="entry name" value="Glyco_trans_1_4"/>
    <property type="match status" value="1"/>
</dbReference>
<evidence type="ECO:0000313" key="3">
    <source>
        <dbReference type="Proteomes" id="UP000715781"/>
    </source>
</evidence>
<protein>
    <submittedName>
        <fullName evidence="2">Glycosyltransferase family 4 protein</fullName>
    </submittedName>
</protein>
<dbReference type="InterPro" id="IPR050194">
    <property type="entry name" value="Glycosyltransferase_grp1"/>
</dbReference>
<gene>
    <name evidence="2" type="ORF">KME32_10185</name>
</gene>
<comment type="caution">
    <text evidence="2">The sequence shown here is derived from an EMBL/GenBank/DDBJ whole genome shotgun (WGS) entry which is preliminary data.</text>
</comment>
<dbReference type="EMBL" id="JAHHHN010000005">
    <property type="protein sequence ID" value="MBW4561504.1"/>
    <property type="molecule type" value="Genomic_DNA"/>
</dbReference>
<evidence type="ECO:0000313" key="2">
    <source>
        <dbReference type="EMBL" id="MBW4561504.1"/>
    </source>
</evidence>
<organism evidence="2 3">
    <name type="scientific">Mojavia pulchra JT2-VF2</name>
    <dbReference type="NCBI Taxonomy" id="287848"/>
    <lineage>
        <taxon>Bacteria</taxon>
        <taxon>Bacillati</taxon>
        <taxon>Cyanobacteriota</taxon>
        <taxon>Cyanophyceae</taxon>
        <taxon>Nostocales</taxon>
        <taxon>Nostocaceae</taxon>
    </lineage>
</organism>
<dbReference type="Proteomes" id="UP000715781">
    <property type="component" value="Unassembled WGS sequence"/>
</dbReference>
<dbReference type="Pfam" id="PF13439">
    <property type="entry name" value="Glyco_transf_4"/>
    <property type="match status" value="1"/>
</dbReference>
<accession>A0A951PW90</accession>
<dbReference type="SUPFAM" id="SSF53756">
    <property type="entry name" value="UDP-Glycosyltransferase/glycogen phosphorylase"/>
    <property type="match status" value="1"/>
</dbReference>
<dbReference type="GO" id="GO:0016757">
    <property type="term" value="F:glycosyltransferase activity"/>
    <property type="evidence" value="ECO:0007669"/>
    <property type="project" value="TreeGrafter"/>
</dbReference>
<dbReference type="AlphaFoldDB" id="A0A951PW90"/>
<dbReference type="InterPro" id="IPR028098">
    <property type="entry name" value="Glyco_trans_4-like_N"/>
</dbReference>
<evidence type="ECO:0000259" key="1">
    <source>
        <dbReference type="Pfam" id="PF13439"/>
    </source>
</evidence>